<proteinExistence type="predicted"/>
<sequence>MISYFSSTKRRSKLVPVTHSHFIQGYSPPFFTPGTSPALSPIGIHHDTHVTCHLSPPTRSNAPLVAASLSTNTQTSLRESLPAA</sequence>
<dbReference type="AlphaFoldDB" id="A0A5B7CPL2"/>
<keyword evidence="2" id="KW-1185">Reference proteome</keyword>
<reference evidence="1 2" key="1">
    <citation type="submission" date="2019-05" db="EMBL/GenBank/DDBJ databases">
        <title>Another draft genome of Portunus trituberculatus and its Hox gene families provides insights of decapod evolution.</title>
        <authorList>
            <person name="Jeong J.-H."/>
            <person name="Song I."/>
            <person name="Kim S."/>
            <person name="Choi T."/>
            <person name="Kim D."/>
            <person name="Ryu S."/>
            <person name="Kim W."/>
        </authorList>
    </citation>
    <scope>NUCLEOTIDE SEQUENCE [LARGE SCALE GENOMIC DNA]</scope>
    <source>
        <tissue evidence="1">Muscle</tissue>
    </source>
</reference>
<gene>
    <name evidence="1" type="ORF">E2C01_003370</name>
</gene>
<evidence type="ECO:0000313" key="1">
    <source>
        <dbReference type="EMBL" id="MPC10731.1"/>
    </source>
</evidence>
<protein>
    <submittedName>
        <fullName evidence="1">Uncharacterized protein</fullName>
    </submittedName>
</protein>
<organism evidence="1 2">
    <name type="scientific">Portunus trituberculatus</name>
    <name type="common">Swimming crab</name>
    <name type="synonym">Neptunus trituberculatus</name>
    <dbReference type="NCBI Taxonomy" id="210409"/>
    <lineage>
        <taxon>Eukaryota</taxon>
        <taxon>Metazoa</taxon>
        <taxon>Ecdysozoa</taxon>
        <taxon>Arthropoda</taxon>
        <taxon>Crustacea</taxon>
        <taxon>Multicrustacea</taxon>
        <taxon>Malacostraca</taxon>
        <taxon>Eumalacostraca</taxon>
        <taxon>Eucarida</taxon>
        <taxon>Decapoda</taxon>
        <taxon>Pleocyemata</taxon>
        <taxon>Brachyura</taxon>
        <taxon>Eubrachyura</taxon>
        <taxon>Portunoidea</taxon>
        <taxon>Portunidae</taxon>
        <taxon>Portuninae</taxon>
        <taxon>Portunus</taxon>
    </lineage>
</organism>
<comment type="caution">
    <text evidence="1">The sequence shown here is derived from an EMBL/GenBank/DDBJ whole genome shotgun (WGS) entry which is preliminary data.</text>
</comment>
<dbReference type="EMBL" id="VSRR010000127">
    <property type="protein sequence ID" value="MPC10731.1"/>
    <property type="molecule type" value="Genomic_DNA"/>
</dbReference>
<evidence type="ECO:0000313" key="2">
    <source>
        <dbReference type="Proteomes" id="UP000324222"/>
    </source>
</evidence>
<accession>A0A5B7CPL2</accession>
<name>A0A5B7CPL2_PORTR</name>
<dbReference type="Proteomes" id="UP000324222">
    <property type="component" value="Unassembled WGS sequence"/>
</dbReference>